<name>A0A3E0AB93_9CHLR</name>
<dbReference type="EMBL" id="QUMS01000002">
    <property type="protein sequence ID" value="REG08746.1"/>
    <property type="molecule type" value="Genomic_DNA"/>
</dbReference>
<reference evidence="2 3" key="1">
    <citation type="submission" date="2018-08" db="EMBL/GenBank/DDBJ databases">
        <title>Genomic Encyclopedia of Type Strains, Phase IV (KMG-IV): sequencing the most valuable type-strain genomes for metagenomic binning, comparative biology and taxonomic classification.</title>
        <authorList>
            <person name="Goeker M."/>
        </authorList>
    </citation>
    <scope>NUCLEOTIDE SEQUENCE [LARGE SCALE GENOMIC DNA]</scope>
    <source>
        <strain evidence="2 3">DSM 23923</strain>
    </source>
</reference>
<dbReference type="AlphaFoldDB" id="A0A3E0AB93"/>
<keyword evidence="3" id="KW-1185">Reference proteome</keyword>
<accession>A0A3E0AB93</accession>
<dbReference type="RefSeq" id="WP_198418381.1">
    <property type="nucleotide sequence ID" value="NZ_AP018437.1"/>
</dbReference>
<feature type="domain" description="DUF4145" evidence="1">
    <location>
        <begin position="96"/>
        <end position="188"/>
    </location>
</feature>
<dbReference type="Proteomes" id="UP000256388">
    <property type="component" value="Unassembled WGS sequence"/>
</dbReference>
<dbReference type="InterPro" id="IPR025285">
    <property type="entry name" value="DUF4145"/>
</dbReference>
<comment type="caution">
    <text evidence="2">The sequence shown here is derived from an EMBL/GenBank/DDBJ whole genome shotgun (WGS) entry which is preliminary data.</text>
</comment>
<protein>
    <submittedName>
        <fullName evidence="2">Uncharacterized protein DUF4145</fullName>
    </submittedName>
</protein>
<organism evidence="2 3">
    <name type="scientific">Pelolinea submarina</name>
    <dbReference type="NCBI Taxonomy" id="913107"/>
    <lineage>
        <taxon>Bacteria</taxon>
        <taxon>Bacillati</taxon>
        <taxon>Chloroflexota</taxon>
        <taxon>Anaerolineae</taxon>
        <taxon>Anaerolineales</taxon>
        <taxon>Anaerolineaceae</taxon>
        <taxon>Pelolinea</taxon>
    </lineage>
</organism>
<evidence type="ECO:0000313" key="2">
    <source>
        <dbReference type="EMBL" id="REG08746.1"/>
    </source>
</evidence>
<evidence type="ECO:0000259" key="1">
    <source>
        <dbReference type="Pfam" id="PF13643"/>
    </source>
</evidence>
<evidence type="ECO:0000313" key="3">
    <source>
        <dbReference type="Proteomes" id="UP000256388"/>
    </source>
</evidence>
<proteinExistence type="predicted"/>
<sequence length="223" mass="25107">MICPHCGVAFHEDWSLVANGPVCFDGTIGTGIEYDICPECNEPIIRVVHGPVENEDFLEDDNEEVILDDKKIVYPYSIEIGLSEDIPDIYKEDFIEAMKLMSQSPKASAALSRRLLQKLLIDEAKIKGASLSIQIEKFCSNDDIPSVLKESVDAIRNIGNFAAHPLKDKNTGEIIEVEPGEAEWSLDIVRGLFDYFFIQPARLQRRRDELNIKLKSMGKPLLK</sequence>
<gene>
    <name evidence="2" type="ORF">DFR64_2121</name>
</gene>
<dbReference type="Pfam" id="PF13643">
    <property type="entry name" value="DUF4145"/>
    <property type="match status" value="1"/>
</dbReference>